<dbReference type="OrthoDB" id="10280374at2759"/>
<gene>
    <name evidence="2" type="ORF">BDV37DRAFT_266624</name>
</gene>
<dbReference type="Proteomes" id="UP000325579">
    <property type="component" value="Unassembled WGS sequence"/>
</dbReference>
<evidence type="ECO:0000313" key="2">
    <source>
        <dbReference type="EMBL" id="KAE8397104.1"/>
    </source>
</evidence>
<name>A0A5N7CSI0_9EURO</name>
<sequence length="102" mass="11048">MRNTRVGPSIKAETVLLLPSSYQPDHRKLFRIPRLAMRFHGSTIRGNSNPPSRDSGQGHLHTVVGLTAPLVARGSAASITSLGTLGCRRLPDLSKNEKSSTF</sequence>
<dbReference type="AlphaFoldDB" id="A0A5N7CSI0"/>
<evidence type="ECO:0000256" key="1">
    <source>
        <dbReference type="SAM" id="MobiDB-lite"/>
    </source>
</evidence>
<dbReference type="GeneID" id="43668625"/>
<feature type="region of interest" description="Disordered" evidence="1">
    <location>
        <begin position="41"/>
        <end position="60"/>
    </location>
</feature>
<dbReference type="EMBL" id="ML736920">
    <property type="protein sequence ID" value="KAE8397104.1"/>
    <property type="molecule type" value="Genomic_DNA"/>
</dbReference>
<dbReference type="RefSeq" id="XP_031934423.1">
    <property type="nucleotide sequence ID" value="XM_032083934.1"/>
</dbReference>
<proteinExistence type="predicted"/>
<organism evidence="2 3">
    <name type="scientific">Aspergillus pseudonomiae</name>
    <dbReference type="NCBI Taxonomy" id="1506151"/>
    <lineage>
        <taxon>Eukaryota</taxon>
        <taxon>Fungi</taxon>
        <taxon>Dikarya</taxon>
        <taxon>Ascomycota</taxon>
        <taxon>Pezizomycotina</taxon>
        <taxon>Eurotiomycetes</taxon>
        <taxon>Eurotiomycetidae</taxon>
        <taxon>Eurotiales</taxon>
        <taxon>Aspergillaceae</taxon>
        <taxon>Aspergillus</taxon>
        <taxon>Aspergillus subgen. Circumdati</taxon>
    </lineage>
</organism>
<keyword evidence="3" id="KW-1185">Reference proteome</keyword>
<feature type="compositionally biased region" description="Polar residues" evidence="1">
    <location>
        <begin position="44"/>
        <end position="55"/>
    </location>
</feature>
<protein>
    <submittedName>
        <fullName evidence="2">Uncharacterized protein</fullName>
    </submittedName>
</protein>
<evidence type="ECO:0000313" key="3">
    <source>
        <dbReference type="Proteomes" id="UP000325579"/>
    </source>
</evidence>
<reference evidence="2 3" key="1">
    <citation type="submission" date="2019-04" db="EMBL/GenBank/DDBJ databases">
        <authorList>
            <consortium name="DOE Joint Genome Institute"/>
            <person name="Mondo S."/>
            <person name="Kjaerbolling I."/>
            <person name="Vesth T."/>
            <person name="Frisvad J.C."/>
            <person name="Nybo J.L."/>
            <person name="Theobald S."/>
            <person name="Kildgaard S."/>
            <person name="Isbrandt T."/>
            <person name="Kuo A."/>
            <person name="Sato A."/>
            <person name="Lyhne E.K."/>
            <person name="Kogle M.E."/>
            <person name="Wiebenga A."/>
            <person name="Kun R.S."/>
            <person name="Lubbers R.J."/>
            <person name="Makela M.R."/>
            <person name="Barry K."/>
            <person name="Chovatia M."/>
            <person name="Clum A."/>
            <person name="Daum C."/>
            <person name="Haridas S."/>
            <person name="He G."/>
            <person name="LaButti K."/>
            <person name="Lipzen A."/>
            <person name="Riley R."/>
            <person name="Salamov A."/>
            <person name="Simmons B.A."/>
            <person name="Magnuson J.K."/>
            <person name="Henrissat B."/>
            <person name="Mortensen U.H."/>
            <person name="Larsen T.O."/>
            <person name="Devries R.P."/>
            <person name="Grigoriev I.V."/>
            <person name="Machida M."/>
            <person name="Baker S.E."/>
            <person name="Andersen M.R."/>
            <person name="Cantor M.N."/>
            <person name="Hua S.X."/>
        </authorList>
    </citation>
    <scope>NUCLEOTIDE SEQUENCE [LARGE SCALE GENOMIC DNA]</scope>
    <source>
        <strain evidence="2 3">CBS 119388</strain>
    </source>
</reference>
<accession>A0A5N7CSI0</accession>